<feature type="compositionally biased region" description="Low complexity" evidence="1">
    <location>
        <begin position="86"/>
        <end position="100"/>
    </location>
</feature>
<keyword evidence="2" id="KW-0032">Aminotransferase</keyword>
<name>A0A0S4QL97_9ACTN</name>
<sequence>METPSPHVEVDARPAGPADLRRLALTNDGHVTTMQVRAGRVRGLELHLRRLDQANQELYGTGLDPDLLRDRIRHALATAPTPTPATPATAAAATATATATQGPERRGDATVRVVVFPGANGAVHVLVSVGAPAEPAVTPLRLSSLCSPRPFPHLKHVGTFGQLHSARLARRRGFDDALLVTADGLVCETTVANIGFLTTGDGTGDAAGGTVAGPATVIWPQAPMLTGVTMTLLDKRLPGSRREPVPLAGLGRFQAAFVVNGRGLAPVGRIDTTTFPAAPAAVAALAQVYAAVPWDDI</sequence>
<dbReference type="GO" id="GO:0008483">
    <property type="term" value="F:transaminase activity"/>
    <property type="evidence" value="ECO:0007669"/>
    <property type="project" value="UniProtKB-KW"/>
</dbReference>
<feature type="region of interest" description="Disordered" evidence="1">
    <location>
        <begin position="78"/>
        <end position="106"/>
    </location>
</feature>
<dbReference type="SUPFAM" id="SSF56752">
    <property type="entry name" value="D-aminoacid aminotransferase-like PLP-dependent enzymes"/>
    <property type="match status" value="1"/>
</dbReference>
<keyword evidence="3" id="KW-1185">Reference proteome</keyword>
<protein>
    <submittedName>
        <fullName evidence="2">Branched-chain amino acid aminotransferase/4-amino-4-deoxychorismate lyase</fullName>
    </submittedName>
</protein>
<proteinExistence type="predicted"/>
<dbReference type="Proteomes" id="UP000198802">
    <property type="component" value="Unassembled WGS sequence"/>
</dbReference>
<dbReference type="InterPro" id="IPR043131">
    <property type="entry name" value="BCAT-like_N"/>
</dbReference>
<dbReference type="AlphaFoldDB" id="A0A0S4QL97"/>
<dbReference type="InterPro" id="IPR036038">
    <property type="entry name" value="Aminotransferase-like"/>
</dbReference>
<gene>
    <name evidence="2" type="ORF">Ga0074812_107237</name>
</gene>
<keyword evidence="2" id="KW-0808">Transferase</keyword>
<dbReference type="GO" id="GO:0016829">
    <property type="term" value="F:lyase activity"/>
    <property type="evidence" value="ECO:0007669"/>
    <property type="project" value="UniProtKB-KW"/>
</dbReference>
<reference evidence="3" key="1">
    <citation type="submission" date="2015-11" db="EMBL/GenBank/DDBJ databases">
        <authorList>
            <person name="Varghese N."/>
        </authorList>
    </citation>
    <scope>NUCLEOTIDE SEQUENCE [LARGE SCALE GENOMIC DNA]</scope>
    <source>
        <strain evidence="3">DSM 45899</strain>
    </source>
</reference>
<dbReference type="EMBL" id="FAOZ01000007">
    <property type="protein sequence ID" value="CUU56353.1"/>
    <property type="molecule type" value="Genomic_DNA"/>
</dbReference>
<dbReference type="InterPro" id="IPR001544">
    <property type="entry name" value="Aminotrans_IV"/>
</dbReference>
<dbReference type="Gene3D" id="3.30.470.10">
    <property type="match status" value="1"/>
</dbReference>
<dbReference type="NCBIfam" id="NF006734">
    <property type="entry name" value="PRK09266.1"/>
    <property type="match status" value="1"/>
</dbReference>
<evidence type="ECO:0000256" key="1">
    <source>
        <dbReference type="SAM" id="MobiDB-lite"/>
    </source>
</evidence>
<dbReference type="Gene3D" id="3.20.10.10">
    <property type="entry name" value="D-amino Acid Aminotransferase, subunit A, domain 2"/>
    <property type="match status" value="1"/>
</dbReference>
<organism evidence="2 3">
    <name type="scientific">Parafrankia irregularis</name>
    <dbReference type="NCBI Taxonomy" id="795642"/>
    <lineage>
        <taxon>Bacteria</taxon>
        <taxon>Bacillati</taxon>
        <taxon>Actinomycetota</taxon>
        <taxon>Actinomycetes</taxon>
        <taxon>Frankiales</taxon>
        <taxon>Frankiaceae</taxon>
        <taxon>Parafrankia</taxon>
    </lineage>
</organism>
<dbReference type="Pfam" id="PF01063">
    <property type="entry name" value="Aminotran_4"/>
    <property type="match status" value="1"/>
</dbReference>
<evidence type="ECO:0000313" key="2">
    <source>
        <dbReference type="EMBL" id="CUU56353.1"/>
    </source>
</evidence>
<evidence type="ECO:0000313" key="3">
    <source>
        <dbReference type="Proteomes" id="UP000198802"/>
    </source>
</evidence>
<dbReference type="RefSeq" id="WP_091276882.1">
    <property type="nucleotide sequence ID" value="NZ_FAOZ01000007.1"/>
</dbReference>
<keyword evidence="2" id="KW-0456">Lyase</keyword>
<accession>A0A0S4QL97</accession>
<dbReference type="InterPro" id="IPR043132">
    <property type="entry name" value="BCAT-like_C"/>
</dbReference>